<dbReference type="EMBL" id="KZ821738">
    <property type="protein sequence ID" value="PYH77707.1"/>
    <property type="molecule type" value="Genomic_DNA"/>
</dbReference>
<keyword evidence="2" id="KW-0472">Membrane</keyword>
<dbReference type="AlphaFoldDB" id="A0A319C036"/>
<protein>
    <recommendedName>
        <fullName evidence="3">C2H2-type domain-containing protein</fullName>
    </recommendedName>
</protein>
<dbReference type="InterPro" id="IPR013087">
    <property type="entry name" value="Znf_C2H2_type"/>
</dbReference>
<evidence type="ECO:0000313" key="5">
    <source>
        <dbReference type="Proteomes" id="UP000248340"/>
    </source>
</evidence>
<gene>
    <name evidence="4" type="ORF">BO82DRAFT_176137</name>
</gene>
<sequence length="146" mass="15705">MECLPVSQPVSQSPAHSPDPTARQPSCVDGACSCATCTLVDLVNLVAELPRTPLSVVVVFFLCCCAAVAAAAAPLFIRLSFCLRRCVSVCRSVCWSLFPQGSPSPVHQRDHTHFKTSNLIHQHTTTSVVILVSHFYSILLNASQSP</sequence>
<evidence type="ECO:0000259" key="3">
    <source>
        <dbReference type="PROSITE" id="PS00028"/>
    </source>
</evidence>
<evidence type="ECO:0000256" key="2">
    <source>
        <dbReference type="SAM" id="Phobius"/>
    </source>
</evidence>
<keyword evidence="2" id="KW-0812">Transmembrane</keyword>
<dbReference type="RefSeq" id="XP_025487907.1">
    <property type="nucleotide sequence ID" value="XM_025630380.1"/>
</dbReference>
<keyword evidence="5" id="KW-1185">Reference proteome</keyword>
<dbReference type="PROSITE" id="PS00028">
    <property type="entry name" value="ZINC_FINGER_C2H2_1"/>
    <property type="match status" value="1"/>
</dbReference>
<feature type="transmembrane region" description="Helical" evidence="2">
    <location>
        <begin position="54"/>
        <end position="77"/>
    </location>
</feature>
<name>A0A319C036_9EURO</name>
<feature type="region of interest" description="Disordered" evidence="1">
    <location>
        <begin position="1"/>
        <end position="21"/>
    </location>
</feature>
<dbReference type="GeneID" id="37133121"/>
<dbReference type="Proteomes" id="UP000248340">
    <property type="component" value="Unassembled WGS sequence"/>
</dbReference>
<organism evidence="4 5">
    <name type="scientific">Aspergillus uvarum CBS 121591</name>
    <dbReference type="NCBI Taxonomy" id="1448315"/>
    <lineage>
        <taxon>Eukaryota</taxon>
        <taxon>Fungi</taxon>
        <taxon>Dikarya</taxon>
        <taxon>Ascomycota</taxon>
        <taxon>Pezizomycotina</taxon>
        <taxon>Eurotiomycetes</taxon>
        <taxon>Eurotiomycetidae</taxon>
        <taxon>Eurotiales</taxon>
        <taxon>Aspergillaceae</taxon>
        <taxon>Aspergillus</taxon>
        <taxon>Aspergillus subgen. Circumdati</taxon>
    </lineage>
</organism>
<feature type="domain" description="C2H2-type" evidence="3">
    <location>
        <begin position="90"/>
        <end position="113"/>
    </location>
</feature>
<proteinExistence type="predicted"/>
<reference evidence="4 5" key="1">
    <citation type="submission" date="2016-12" db="EMBL/GenBank/DDBJ databases">
        <title>The genomes of Aspergillus section Nigri reveals drivers in fungal speciation.</title>
        <authorList>
            <consortium name="DOE Joint Genome Institute"/>
            <person name="Vesth T.C."/>
            <person name="Nybo J."/>
            <person name="Theobald S."/>
            <person name="Brandl J."/>
            <person name="Frisvad J.C."/>
            <person name="Nielsen K.F."/>
            <person name="Lyhne E.K."/>
            <person name="Kogle M.E."/>
            <person name="Kuo A."/>
            <person name="Riley R."/>
            <person name="Clum A."/>
            <person name="Nolan M."/>
            <person name="Lipzen A."/>
            <person name="Salamov A."/>
            <person name="Henrissat B."/>
            <person name="Wiebenga A."/>
            <person name="De Vries R.P."/>
            <person name="Grigoriev I.V."/>
            <person name="Mortensen U.H."/>
            <person name="Andersen M.R."/>
            <person name="Baker S.E."/>
        </authorList>
    </citation>
    <scope>NUCLEOTIDE SEQUENCE [LARGE SCALE GENOMIC DNA]</scope>
    <source>
        <strain evidence="4 5">CBS 121591</strain>
    </source>
</reference>
<dbReference type="VEuPathDB" id="FungiDB:BO82DRAFT_176137"/>
<accession>A0A319C036</accession>
<keyword evidence="2" id="KW-1133">Transmembrane helix</keyword>
<evidence type="ECO:0000313" key="4">
    <source>
        <dbReference type="EMBL" id="PYH77707.1"/>
    </source>
</evidence>
<evidence type="ECO:0000256" key="1">
    <source>
        <dbReference type="SAM" id="MobiDB-lite"/>
    </source>
</evidence>